<evidence type="ECO:0000313" key="6">
    <source>
        <dbReference type="EMBL" id="CAB4832104.1"/>
    </source>
</evidence>
<gene>
    <name evidence="6" type="ORF">UFOPK3197_01015</name>
    <name evidence="7" type="ORF">UFOPK3241_01057</name>
    <name evidence="8" type="ORF">UFOPK4265_00997</name>
    <name evidence="9" type="ORF">UFOPK4401_00922</name>
</gene>
<evidence type="ECO:0000313" key="8">
    <source>
        <dbReference type="EMBL" id="CAB5054722.1"/>
    </source>
</evidence>
<feature type="transmembrane region" description="Helical" evidence="5">
    <location>
        <begin position="60"/>
        <end position="79"/>
    </location>
</feature>
<dbReference type="Pfam" id="PF02674">
    <property type="entry name" value="Colicin_V"/>
    <property type="match status" value="1"/>
</dbReference>
<evidence type="ECO:0000256" key="3">
    <source>
        <dbReference type="ARBA" id="ARBA00022989"/>
    </source>
</evidence>
<protein>
    <submittedName>
        <fullName evidence="7">Unannotated protein</fullName>
    </submittedName>
</protein>
<evidence type="ECO:0000313" key="7">
    <source>
        <dbReference type="EMBL" id="CAB4844493.1"/>
    </source>
</evidence>
<evidence type="ECO:0000313" key="9">
    <source>
        <dbReference type="EMBL" id="CAB5076295.1"/>
    </source>
</evidence>
<dbReference type="EMBL" id="CAFAZX010000066">
    <property type="protein sequence ID" value="CAB4844493.1"/>
    <property type="molecule type" value="Genomic_DNA"/>
</dbReference>
<dbReference type="GO" id="GO:0016020">
    <property type="term" value="C:membrane"/>
    <property type="evidence" value="ECO:0007669"/>
    <property type="project" value="UniProtKB-SubCell"/>
</dbReference>
<dbReference type="InterPro" id="IPR003825">
    <property type="entry name" value="Colicin-V_CvpA"/>
</dbReference>
<dbReference type="EMBL" id="CAFABI010000127">
    <property type="protein sequence ID" value="CAB4832104.1"/>
    <property type="molecule type" value="Genomic_DNA"/>
</dbReference>
<feature type="transmembrane region" description="Helical" evidence="5">
    <location>
        <begin position="30"/>
        <end position="48"/>
    </location>
</feature>
<dbReference type="EMBL" id="CAFBQK010000134">
    <property type="protein sequence ID" value="CAB5054722.1"/>
    <property type="molecule type" value="Genomic_DNA"/>
</dbReference>
<accession>A0A6J7BJS1</accession>
<feature type="transmembrane region" description="Helical" evidence="5">
    <location>
        <begin position="99"/>
        <end position="121"/>
    </location>
</feature>
<organism evidence="7">
    <name type="scientific">freshwater metagenome</name>
    <dbReference type="NCBI Taxonomy" id="449393"/>
    <lineage>
        <taxon>unclassified sequences</taxon>
        <taxon>metagenomes</taxon>
        <taxon>ecological metagenomes</taxon>
    </lineage>
</organism>
<dbReference type="AlphaFoldDB" id="A0A6J7BJS1"/>
<reference evidence="7" key="1">
    <citation type="submission" date="2020-05" db="EMBL/GenBank/DDBJ databases">
        <authorList>
            <person name="Chiriac C."/>
            <person name="Salcher M."/>
            <person name="Ghai R."/>
            <person name="Kavagutti S V."/>
        </authorList>
    </citation>
    <scope>NUCLEOTIDE SEQUENCE</scope>
</reference>
<comment type="subcellular location">
    <subcellularLocation>
        <location evidence="1">Membrane</location>
        <topology evidence="1">Multi-pass membrane protein</topology>
    </subcellularLocation>
</comment>
<keyword evidence="3 5" id="KW-1133">Transmembrane helix</keyword>
<dbReference type="EMBL" id="CAFBRB010000100">
    <property type="protein sequence ID" value="CAB5076295.1"/>
    <property type="molecule type" value="Genomic_DNA"/>
</dbReference>
<keyword evidence="4 5" id="KW-0472">Membrane</keyword>
<keyword evidence="2 5" id="KW-0812">Transmembrane</keyword>
<evidence type="ECO:0000256" key="4">
    <source>
        <dbReference type="ARBA" id="ARBA00023136"/>
    </source>
</evidence>
<evidence type="ECO:0000256" key="1">
    <source>
        <dbReference type="ARBA" id="ARBA00004141"/>
    </source>
</evidence>
<evidence type="ECO:0000256" key="5">
    <source>
        <dbReference type="SAM" id="Phobius"/>
    </source>
</evidence>
<dbReference type="GO" id="GO:0009403">
    <property type="term" value="P:toxin biosynthetic process"/>
    <property type="evidence" value="ECO:0007669"/>
    <property type="project" value="InterPro"/>
</dbReference>
<evidence type="ECO:0000256" key="2">
    <source>
        <dbReference type="ARBA" id="ARBA00022692"/>
    </source>
</evidence>
<proteinExistence type="predicted"/>
<sequence>MIIDLALIAAAIGAVISGYRRGFLQSLLSTIGYIGGGVAGLALALHFVENVHSTLNKFASIIVAIFLAAELGRRAFTWLGKYFHTKILWGPLRFIDSVAGVALELIRVGVIAFLIVSVILWSPWTSARKVVAESTLYPKISKQMPDVLSQLRTDLEKKLRVNLR</sequence>
<name>A0A6J7BJS1_9ZZZZ</name>